<evidence type="ECO:0000313" key="1">
    <source>
        <dbReference type="EMBL" id="SDE53005.1"/>
    </source>
</evidence>
<dbReference type="STRING" id="168276.SAMN05444580_12019"/>
<evidence type="ECO:0000313" key="2">
    <source>
        <dbReference type="Proteomes" id="UP000199417"/>
    </source>
</evidence>
<organism evidence="1 2">
    <name type="scientific">Rhodococcus tukisamuensis</name>
    <dbReference type="NCBI Taxonomy" id="168276"/>
    <lineage>
        <taxon>Bacteria</taxon>
        <taxon>Bacillati</taxon>
        <taxon>Actinomycetota</taxon>
        <taxon>Actinomycetes</taxon>
        <taxon>Mycobacteriales</taxon>
        <taxon>Nocardiaceae</taxon>
        <taxon>Rhodococcus</taxon>
    </lineage>
</organism>
<reference evidence="1 2" key="1">
    <citation type="submission" date="2016-10" db="EMBL/GenBank/DDBJ databases">
        <authorList>
            <person name="de Groot N.N."/>
        </authorList>
    </citation>
    <scope>NUCLEOTIDE SEQUENCE [LARGE SCALE GENOMIC DNA]</scope>
    <source>
        <strain evidence="1 2">JCM 11308</strain>
    </source>
</reference>
<proteinExistence type="predicted"/>
<keyword evidence="2" id="KW-1185">Reference proteome</keyword>
<protein>
    <submittedName>
        <fullName evidence="1">Uncharacterized protein</fullName>
    </submittedName>
</protein>
<name>A0A1G7DQ85_9NOCA</name>
<sequence>MPCLGFETEASIIRVAATPSASRRICSSSGSCVMSSDITVDIRMPRCRSATSGHRSIAAAIRWKMLADYGIRSIAIAGTNTKRRTTSRYSSRLFPK</sequence>
<dbReference type="Proteomes" id="UP000199417">
    <property type="component" value="Unassembled WGS sequence"/>
</dbReference>
<gene>
    <name evidence="1" type="ORF">SAMN05444580_12019</name>
</gene>
<dbReference type="EMBL" id="FNAB01000020">
    <property type="protein sequence ID" value="SDE53005.1"/>
    <property type="molecule type" value="Genomic_DNA"/>
</dbReference>
<dbReference type="AlphaFoldDB" id="A0A1G7DQ85"/>
<accession>A0A1G7DQ85</accession>